<dbReference type="AlphaFoldDB" id="A0A1B8QE29"/>
<evidence type="ECO:0000256" key="7">
    <source>
        <dbReference type="SAM" id="SignalP"/>
    </source>
</evidence>
<accession>A0A1B8QE29</accession>
<evidence type="ECO:0000256" key="4">
    <source>
        <dbReference type="ARBA" id="ARBA00022801"/>
    </source>
</evidence>
<evidence type="ECO:0000256" key="6">
    <source>
        <dbReference type="ARBA" id="ARBA00023049"/>
    </source>
</evidence>
<keyword evidence="3" id="KW-0479">Metal-binding</keyword>
<reference evidence="9 10" key="1">
    <citation type="submission" date="2016-06" db="EMBL/GenBank/DDBJ databases">
        <title>Draft genome of Moraxella atlantae CCUG 66109.</title>
        <authorList>
            <person name="Salva-Serra F."/>
            <person name="Engstrom-Jakobsson H."/>
            <person name="Thorell K."/>
            <person name="Gonzales-Siles L."/>
            <person name="Karlsson R."/>
            <person name="Boulund F."/>
            <person name="Engstrand L."/>
            <person name="Kristiansson E."/>
            <person name="Moore E."/>
        </authorList>
    </citation>
    <scope>NUCLEOTIDE SEQUENCE [LARGE SCALE GENOMIC DNA]</scope>
    <source>
        <strain evidence="9 10">CCUG 66109</strain>
    </source>
</reference>
<dbReference type="PANTHER" id="PTHR21666:SF288">
    <property type="entry name" value="CELL DIVISION PROTEIN YTFB"/>
    <property type="match status" value="1"/>
</dbReference>
<dbReference type="PANTHER" id="PTHR21666">
    <property type="entry name" value="PEPTIDASE-RELATED"/>
    <property type="match status" value="1"/>
</dbReference>
<sequence length="233" mass="25168">MKRIATVVSAFASIVGMTNAYAQETYYRPAQQEFYIASERDIADTIQSFSRQAQLREDRLATLVQTLPSASVTTPVYTETRYITNASIGGAARPAYYGAPSSLNIRPIASSAQQTSGFGYRYLFGRTSMHKGIDFAAPIGTPVYATGNGVVTHAGFGSGYGRYIEIDHGNGLSTRYGHLSAIYVNEGDTVTVNQNIGASGNSGRSTGPHLHYEVRQYGQAVNPQTYLALAPER</sequence>
<proteinExistence type="predicted"/>
<protein>
    <submittedName>
        <fullName evidence="9">Peptidase M23</fullName>
    </submittedName>
</protein>
<evidence type="ECO:0000313" key="10">
    <source>
        <dbReference type="Proteomes" id="UP000092508"/>
    </source>
</evidence>
<evidence type="ECO:0000256" key="2">
    <source>
        <dbReference type="ARBA" id="ARBA00022670"/>
    </source>
</evidence>
<feature type="domain" description="M23ase beta-sheet core" evidence="8">
    <location>
        <begin position="129"/>
        <end position="223"/>
    </location>
</feature>
<keyword evidence="6" id="KW-0482">Metalloprotease</keyword>
<comment type="cofactor">
    <cofactor evidence="1">
        <name>Zn(2+)</name>
        <dbReference type="ChEBI" id="CHEBI:29105"/>
    </cofactor>
</comment>
<evidence type="ECO:0000256" key="3">
    <source>
        <dbReference type="ARBA" id="ARBA00022723"/>
    </source>
</evidence>
<evidence type="ECO:0000313" key="9">
    <source>
        <dbReference type="EMBL" id="OBX79909.1"/>
    </source>
</evidence>
<dbReference type="InterPro" id="IPR011055">
    <property type="entry name" value="Dup_hybrid_motif"/>
</dbReference>
<feature type="chain" id="PRO_5008612305" evidence="7">
    <location>
        <begin position="23"/>
        <end position="233"/>
    </location>
</feature>
<dbReference type="EMBL" id="LZMZ01000009">
    <property type="protein sequence ID" value="OBX79909.1"/>
    <property type="molecule type" value="Genomic_DNA"/>
</dbReference>
<organism evidence="9 10">
    <name type="scientific">Faucicola atlantae</name>
    <dbReference type="NCBI Taxonomy" id="34059"/>
    <lineage>
        <taxon>Bacteria</taxon>
        <taxon>Pseudomonadati</taxon>
        <taxon>Pseudomonadota</taxon>
        <taxon>Gammaproteobacteria</taxon>
        <taxon>Moraxellales</taxon>
        <taxon>Moraxellaceae</taxon>
        <taxon>Faucicola</taxon>
    </lineage>
</organism>
<dbReference type="GO" id="GO:0006508">
    <property type="term" value="P:proteolysis"/>
    <property type="evidence" value="ECO:0007669"/>
    <property type="project" value="UniProtKB-KW"/>
</dbReference>
<dbReference type="GO" id="GO:0004222">
    <property type="term" value="F:metalloendopeptidase activity"/>
    <property type="evidence" value="ECO:0007669"/>
    <property type="project" value="TreeGrafter"/>
</dbReference>
<evidence type="ECO:0000256" key="1">
    <source>
        <dbReference type="ARBA" id="ARBA00001947"/>
    </source>
</evidence>
<feature type="signal peptide" evidence="7">
    <location>
        <begin position="1"/>
        <end position="22"/>
    </location>
</feature>
<keyword evidence="2" id="KW-0645">Protease</keyword>
<dbReference type="SUPFAM" id="SSF51261">
    <property type="entry name" value="Duplicated hybrid motif"/>
    <property type="match status" value="1"/>
</dbReference>
<evidence type="ECO:0000259" key="8">
    <source>
        <dbReference type="Pfam" id="PF01551"/>
    </source>
</evidence>
<keyword evidence="7" id="KW-0732">Signal</keyword>
<dbReference type="Proteomes" id="UP000092508">
    <property type="component" value="Unassembled WGS sequence"/>
</dbReference>
<keyword evidence="5" id="KW-0862">Zinc</keyword>
<dbReference type="GO" id="GO:0046872">
    <property type="term" value="F:metal ion binding"/>
    <property type="evidence" value="ECO:0007669"/>
    <property type="project" value="UniProtKB-KW"/>
</dbReference>
<name>A0A1B8QE29_9GAMM</name>
<gene>
    <name evidence="9" type="ORF">A9308_04635</name>
</gene>
<comment type="caution">
    <text evidence="9">The sequence shown here is derived from an EMBL/GenBank/DDBJ whole genome shotgun (WGS) entry which is preliminary data.</text>
</comment>
<dbReference type="CDD" id="cd12797">
    <property type="entry name" value="M23_peptidase"/>
    <property type="match status" value="1"/>
</dbReference>
<keyword evidence="4" id="KW-0378">Hydrolase</keyword>
<dbReference type="Pfam" id="PF01551">
    <property type="entry name" value="Peptidase_M23"/>
    <property type="match status" value="1"/>
</dbReference>
<evidence type="ECO:0000256" key="5">
    <source>
        <dbReference type="ARBA" id="ARBA00022833"/>
    </source>
</evidence>
<dbReference type="STRING" id="34059.A9308_04635"/>
<dbReference type="InterPro" id="IPR050570">
    <property type="entry name" value="Cell_wall_metabolism_enzyme"/>
</dbReference>
<dbReference type="Gene3D" id="2.70.70.10">
    <property type="entry name" value="Glucose Permease (Domain IIA)"/>
    <property type="match status" value="1"/>
</dbReference>
<dbReference type="InterPro" id="IPR016047">
    <property type="entry name" value="M23ase_b-sheet_dom"/>
</dbReference>
<dbReference type="RefSeq" id="WP_067235357.1">
    <property type="nucleotide sequence ID" value="NZ_LZMZ01000009.1"/>
</dbReference>